<protein>
    <submittedName>
        <fullName evidence="1">Uncharacterized protein</fullName>
    </submittedName>
</protein>
<comment type="caution">
    <text evidence="1">The sequence shown here is derived from an EMBL/GenBank/DDBJ whole genome shotgun (WGS) entry which is preliminary data.</text>
</comment>
<dbReference type="AlphaFoldDB" id="A0A392T730"/>
<keyword evidence="2" id="KW-1185">Reference proteome</keyword>
<proteinExistence type="predicted"/>
<sequence>MNNERSTRTAGVLQLDKETSYLKEIDVLKMKLAEKIALDAMVKQVKEVCDFYQEDHPNDHCTPEGNTEEAKYANNYQKLNPYSYNSGWRDNP</sequence>
<evidence type="ECO:0000313" key="1">
    <source>
        <dbReference type="EMBL" id="MCI55960.1"/>
    </source>
</evidence>
<name>A0A392T730_9FABA</name>
<reference evidence="1 2" key="1">
    <citation type="journal article" date="2018" name="Front. Plant Sci.">
        <title>Red Clover (Trifolium pratense) and Zigzag Clover (T. medium) - A Picture of Genomic Similarities and Differences.</title>
        <authorList>
            <person name="Dluhosova J."/>
            <person name="Istvanek J."/>
            <person name="Nedelnik J."/>
            <person name="Repkova J."/>
        </authorList>
    </citation>
    <scope>NUCLEOTIDE SEQUENCE [LARGE SCALE GENOMIC DNA]</scope>
    <source>
        <strain evidence="2">cv. 10/8</strain>
        <tissue evidence="1">Leaf</tissue>
    </source>
</reference>
<feature type="non-terminal residue" evidence="1">
    <location>
        <position position="92"/>
    </location>
</feature>
<dbReference type="Proteomes" id="UP000265520">
    <property type="component" value="Unassembled WGS sequence"/>
</dbReference>
<accession>A0A392T730</accession>
<organism evidence="1 2">
    <name type="scientific">Trifolium medium</name>
    <dbReference type="NCBI Taxonomy" id="97028"/>
    <lineage>
        <taxon>Eukaryota</taxon>
        <taxon>Viridiplantae</taxon>
        <taxon>Streptophyta</taxon>
        <taxon>Embryophyta</taxon>
        <taxon>Tracheophyta</taxon>
        <taxon>Spermatophyta</taxon>
        <taxon>Magnoliopsida</taxon>
        <taxon>eudicotyledons</taxon>
        <taxon>Gunneridae</taxon>
        <taxon>Pentapetalae</taxon>
        <taxon>rosids</taxon>
        <taxon>fabids</taxon>
        <taxon>Fabales</taxon>
        <taxon>Fabaceae</taxon>
        <taxon>Papilionoideae</taxon>
        <taxon>50 kb inversion clade</taxon>
        <taxon>NPAAA clade</taxon>
        <taxon>Hologalegina</taxon>
        <taxon>IRL clade</taxon>
        <taxon>Trifolieae</taxon>
        <taxon>Trifolium</taxon>
    </lineage>
</organism>
<evidence type="ECO:0000313" key="2">
    <source>
        <dbReference type="Proteomes" id="UP000265520"/>
    </source>
</evidence>
<dbReference type="EMBL" id="LXQA010504404">
    <property type="protein sequence ID" value="MCI55960.1"/>
    <property type="molecule type" value="Genomic_DNA"/>
</dbReference>